<name>A0AAD3G726_FRATT</name>
<evidence type="ECO:0000313" key="3">
    <source>
        <dbReference type="Proteomes" id="UP000023806"/>
    </source>
</evidence>
<dbReference type="AlphaFoldDB" id="A0AAD3G726"/>
<evidence type="ECO:0000313" key="2">
    <source>
        <dbReference type="EMBL" id="EZK42124.1"/>
    </source>
</evidence>
<sequence length="50" mass="5867">MQTKINKLMVSIHWATVILIILAFISIEFRSTFGKETLFHDVMKTSHLYI</sequence>
<feature type="transmembrane region" description="Helical" evidence="1">
    <location>
        <begin position="12"/>
        <end position="29"/>
    </location>
</feature>
<reference evidence="2 3" key="1">
    <citation type="submission" date="2014-03" db="EMBL/GenBank/DDBJ databases">
        <title>The Genome Sequence of Francisella tularensis subsp. tularensis str. SCHU S4 substr. FSC043.</title>
        <authorList>
            <consortium name="The Broad Institute Genomics Platform"/>
            <consortium name="The Broad Institute Genome Sequencing Center for Infectious Disease"/>
            <person name="Chapman S.B."/>
            <person name="Guina T."/>
            <person name="Gelhaus C."/>
            <person name="Comer J."/>
            <person name="Sellati T."/>
            <person name="Sjostedt A."/>
            <person name="Young S.K."/>
            <person name="Zeng Q."/>
            <person name="Gargeya S."/>
            <person name="Abouelleil A."/>
            <person name="Alvarado L."/>
            <person name="Chapman S.B."/>
            <person name="Gainer-Dewar J."/>
            <person name="Goldberg J."/>
            <person name="Griggs A."/>
            <person name="Gujja S."/>
            <person name="Hansen M."/>
            <person name="Howarth C."/>
            <person name="Imamovic A."/>
            <person name="Larimer J."/>
            <person name="Murphy C."/>
            <person name="Naylor J."/>
            <person name="Pearson M."/>
            <person name="Poon T.W."/>
            <person name="Priest M."/>
            <person name="Roberts A."/>
            <person name="Saif S."/>
            <person name="Shea T."/>
            <person name="Sykes S."/>
            <person name="Wortman J."/>
            <person name="Nusbaum C."/>
            <person name="Birren B."/>
        </authorList>
    </citation>
    <scope>NUCLEOTIDE SEQUENCE [LARGE SCALE GENOMIC DNA]</scope>
    <source>
        <strain evidence="2 3">Schu S4</strain>
    </source>
</reference>
<organism evidence="2 3">
    <name type="scientific">Francisella tularensis subsp. tularensis str. SCHU S4 substr. FSC237</name>
    <dbReference type="NCBI Taxonomy" id="1341660"/>
    <lineage>
        <taxon>Bacteria</taxon>
        <taxon>Pseudomonadati</taxon>
        <taxon>Pseudomonadota</taxon>
        <taxon>Gammaproteobacteria</taxon>
        <taxon>Thiotrichales</taxon>
        <taxon>Francisellaceae</taxon>
        <taxon>Francisella</taxon>
    </lineage>
</organism>
<accession>A0AAD3G726</accession>
<evidence type="ECO:0000256" key="1">
    <source>
        <dbReference type="SAM" id="Phobius"/>
    </source>
</evidence>
<evidence type="ECO:0008006" key="4">
    <source>
        <dbReference type="Google" id="ProtNLM"/>
    </source>
</evidence>
<comment type="caution">
    <text evidence="2">The sequence shown here is derived from an EMBL/GenBank/DDBJ whole genome shotgun (WGS) entry which is preliminary data.</text>
</comment>
<protein>
    <recommendedName>
        <fullName evidence="4">Cytochrome B</fullName>
    </recommendedName>
</protein>
<keyword evidence="1" id="KW-0472">Membrane</keyword>
<gene>
    <name evidence="2" type="ORF">P250_02312</name>
</gene>
<dbReference type="Proteomes" id="UP000023806">
    <property type="component" value="Unassembled WGS sequence"/>
</dbReference>
<keyword evidence="1" id="KW-1133">Transmembrane helix</keyword>
<dbReference type="EMBL" id="JIDS01000001">
    <property type="protein sequence ID" value="EZK42124.1"/>
    <property type="molecule type" value="Genomic_DNA"/>
</dbReference>
<keyword evidence="1" id="KW-0812">Transmembrane</keyword>
<proteinExistence type="predicted"/>